<organism evidence="4 5">
    <name type="scientific">Streptomyces umbrinus</name>
    <dbReference type="NCBI Taxonomy" id="67370"/>
    <lineage>
        <taxon>Bacteria</taxon>
        <taxon>Bacillati</taxon>
        <taxon>Actinomycetota</taxon>
        <taxon>Actinomycetes</taxon>
        <taxon>Kitasatosporales</taxon>
        <taxon>Streptomycetaceae</taxon>
        <taxon>Streptomyces</taxon>
        <taxon>Streptomyces phaeochromogenes group</taxon>
    </lineage>
</organism>
<evidence type="ECO:0000259" key="2">
    <source>
        <dbReference type="Pfam" id="PF01909"/>
    </source>
</evidence>
<dbReference type="InterPro" id="IPR025184">
    <property type="entry name" value="AadA_C"/>
</dbReference>
<keyword evidence="5" id="KW-1185">Reference proteome</keyword>
<dbReference type="InterPro" id="IPR002934">
    <property type="entry name" value="Polymerase_NTP_transf_dom"/>
</dbReference>
<evidence type="ECO:0000259" key="3">
    <source>
        <dbReference type="Pfam" id="PF13427"/>
    </source>
</evidence>
<proteinExistence type="predicted"/>
<keyword evidence="1" id="KW-0808">Transferase</keyword>
<feature type="domain" description="Polymerase nucleotidyl transferase" evidence="2">
    <location>
        <begin position="31"/>
        <end position="65"/>
    </location>
</feature>
<dbReference type="Proteomes" id="UP001230328">
    <property type="component" value="Unassembled WGS sequence"/>
</dbReference>
<dbReference type="SUPFAM" id="SSF81301">
    <property type="entry name" value="Nucleotidyltransferase"/>
    <property type="match status" value="1"/>
</dbReference>
<protein>
    <submittedName>
        <fullName evidence="4">Nucleotidyltransferase</fullName>
    </submittedName>
</protein>
<dbReference type="EMBL" id="JAUSZI010000002">
    <property type="protein sequence ID" value="MDQ1032336.1"/>
    <property type="molecule type" value="Genomic_DNA"/>
</dbReference>
<feature type="domain" description="Adenylyltransferase AadA C-terminal" evidence="3">
    <location>
        <begin position="160"/>
        <end position="245"/>
    </location>
</feature>
<sequence length="284" mass="30864">MPTFGPSTIRAVSDHQAQLDQVLRLVHDVLGAEVAGVCLHGSAVLGGLRPDSDLDVFVVARRRMTDRERRNLLHGLLGISGRGARNGEPARPVELIVVAQGDVRPWRYPPRCEFLYGEWLREEFERGEVPAPAVMPDLAPVITMVLLGDTPLFGPPPARLLDPVPHEDLRRATVAGVPELLAGLESDTRNVLLTLARVWMTLATGTVTSKDAAASWALDRLPARHRPVLARARSLYLGGRDSLAEPADSVAPGSESWDGEMLEVRGHADLVVRAIEQLAARDGH</sequence>
<evidence type="ECO:0000256" key="1">
    <source>
        <dbReference type="ARBA" id="ARBA00022679"/>
    </source>
</evidence>
<dbReference type="InterPro" id="IPR043519">
    <property type="entry name" value="NT_sf"/>
</dbReference>
<evidence type="ECO:0000313" key="5">
    <source>
        <dbReference type="Proteomes" id="UP001230328"/>
    </source>
</evidence>
<evidence type="ECO:0000313" key="4">
    <source>
        <dbReference type="EMBL" id="MDQ1032336.1"/>
    </source>
</evidence>
<dbReference type="CDD" id="cd05403">
    <property type="entry name" value="NT_KNTase_like"/>
    <property type="match status" value="1"/>
</dbReference>
<comment type="caution">
    <text evidence="4">The sequence shown here is derived from an EMBL/GenBank/DDBJ whole genome shotgun (WGS) entry which is preliminary data.</text>
</comment>
<accession>A0ABU0TBJ1</accession>
<gene>
    <name evidence="4" type="ORF">QF035_009918</name>
</gene>
<dbReference type="NCBIfam" id="NF010309">
    <property type="entry name" value="PRK13746.1"/>
    <property type="match status" value="1"/>
</dbReference>
<dbReference type="Pfam" id="PF13427">
    <property type="entry name" value="AadA_C"/>
    <property type="match status" value="1"/>
</dbReference>
<dbReference type="Pfam" id="PF01909">
    <property type="entry name" value="NTP_transf_2"/>
    <property type="match status" value="1"/>
</dbReference>
<reference evidence="4 5" key="1">
    <citation type="submission" date="2023-07" db="EMBL/GenBank/DDBJ databases">
        <title>Comparative genomics of wheat-associated soil bacteria to identify genetic determinants of phenazine resistance.</title>
        <authorList>
            <person name="Mouncey N."/>
        </authorList>
    </citation>
    <scope>NUCLEOTIDE SEQUENCE [LARGE SCALE GENOMIC DNA]</scope>
    <source>
        <strain evidence="4 5">V2I4</strain>
    </source>
</reference>
<dbReference type="Gene3D" id="3.30.460.10">
    <property type="entry name" value="Beta Polymerase, domain 2"/>
    <property type="match status" value="1"/>
</dbReference>
<name>A0ABU0TBJ1_9ACTN</name>